<sequence length="206" mass="22129">MPAATTFVRRNVNKLMAVGPTHVISASTLKARRKSAQPATATGPDALDADVSSTTVLQAVRDFANDRQRAQKAAHRKERKRRTASQATHAGFARKVSSLGMEEAEACEDEGELGASQAEIDVDATDDVNAGASPPITLRVLIKPAKVPKRKAEDFEVIPKVRAVIALDDPAPALPEVDEPWEHIDLEDEDGHDHQPSYAQVLAAAT</sequence>
<evidence type="ECO:0000256" key="1">
    <source>
        <dbReference type="SAM" id="MobiDB-lite"/>
    </source>
</evidence>
<dbReference type="eggNOG" id="ENOG502SW3R">
    <property type="taxonomic scope" value="Eukaryota"/>
</dbReference>
<feature type="compositionally biased region" description="Basic residues" evidence="1">
    <location>
        <begin position="70"/>
        <end position="83"/>
    </location>
</feature>
<protein>
    <submittedName>
        <fullName evidence="2">Uncharacterized protein</fullName>
    </submittedName>
</protein>
<dbReference type="InParanoid" id="S8DQ09"/>
<dbReference type="OrthoDB" id="3245714at2759"/>
<dbReference type="HOGENOM" id="CLU_1331964_0_0_1"/>
<evidence type="ECO:0000313" key="2">
    <source>
        <dbReference type="EMBL" id="EPS94757.1"/>
    </source>
</evidence>
<reference evidence="2 3" key="1">
    <citation type="journal article" date="2012" name="Science">
        <title>The Paleozoic origin of enzymatic lignin decomposition reconstructed from 31 fungal genomes.</title>
        <authorList>
            <person name="Floudas D."/>
            <person name="Binder M."/>
            <person name="Riley R."/>
            <person name="Barry K."/>
            <person name="Blanchette R.A."/>
            <person name="Henrissat B."/>
            <person name="Martinez A.T."/>
            <person name="Otillar R."/>
            <person name="Spatafora J.W."/>
            <person name="Yadav J.S."/>
            <person name="Aerts A."/>
            <person name="Benoit I."/>
            <person name="Boyd A."/>
            <person name="Carlson A."/>
            <person name="Copeland A."/>
            <person name="Coutinho P.M."/>
            <person name="de Vries R.P."/>
            <person name="Ferreira P."/>
            <person name="Findley K."/>
            <person name="Foster B."/>
            <person name="Gaskell J."/>
            <person name="Glotzer D."/>
            <person name="Gorecki P."/>
            <person name="Heitman J."/>
            <person name="Hesse C."/>
            <person name="Hori C."/>
            <person name="Igarashi K."/>
            <person name="Jurgens J.A."/>
            <person name="Kallen N."/>
            <person name="Kersten P."/>
            <person name="Kohler A."/>
            <person name="Kuees U."/>
            <person name="Kumar T.K.A."/>
            <person name="Kuo A."/>
            <person name="LaButti K."/>
            <person name="Larrondo L.F."/>
            <person name="Lindquist E."/>
            <person name="Ling A."/>
            <person name="Lombard V."/>
            <person name="Lucas S."/>
            <person name="Lundell T."/>
            <person name="Martin R."/>
            <person name="McLaughlin D.J."/>
            <person name="Morgenstern I."/>
            <person name="Morin E."/>
            <person name="Murat C."/>
            <person name="Nagy L.G."/>
            <person name="Nolan M."/>
            <person name="Ohm R.A."/>
            <person name="Patyshakuliyeva A."/>
            <person name="Rokas A."/>
            <person name="Ruiz-Duenas F.J."/>
            <person name="Sabat G."/>
            <person name="Salamov A."/>
            <person name="Samejima M."/>
            <person name="Schmutz J."/>
            <person name="Slot J.C."/>
            <person name="St John F."/>
            <person name="Stenlid J."/>
            <person name="Sun H."/>
            <person name="Sun S."/>
            <person name="Syed K."/>
            <person name="Tsang A."/>
            <person name="Wiebenga A."/>
            <person name="Young D."/>
            <person name="Pisabarro A."/>
            <person name="Eastwood D.C."/>
            <person name="Martin F."/>
            <person name="Cullen D."/>
            <person name="Grigoriev I.V."/>
            <person name="Hibbett D.S."/>
        </authorList>
    </citation>
    <scope>NUCLEOTIDE SEQUENCE</scope>
    <source>
        <strain evidence="3">FP-58527</strain>
    </source>
</reference>
<dbReference type="EMBL" id="KE504224">
    <property type="protein sequence ID" value="EPS94757.1"/>
    <property type="molecule type" value="Genomic_DNA"/>
</dbReference>
<dbReference type="Proteomes" id="UP000015241">
    <property type="component" value="Unassembled WGS sequence"/>
</dbReference>
<gene>
    <name evidence="2" type="ORF">FOMPIDRAFT_1063066</name>
</gene>
<feature type="region of interest" description="Disordered" evidence="1">
    <location>
        <begin position="66"/>
        <end position="89"/>
    </location>
</feature>
<name>S8DQ09_FOMSC</name>
<keyword evidence="3" id="KW-1185">Reference proteome</keyword>
<dbReference type="AlphaFoldDB" id="S8DQ09"/>
<organism evidence="2 3">
    <name type="scientific">Fomitopsis schrenkii</name>
    <name type="common">Brown rot fungus</name>
    <dbReference type="NCBI Taxonomy" id="2126942"/>
    <lineage>
        <taxon>Eukaryota</taxon>
        <taxon>Fungi</taxon>
        <taxon>Dikarya</taxon>
        <taxon>Basidiomycota</taxon>
        <taxon>Agaricomycotina</taxon>
        <taxon>Agaricomycetes</taxon>
        <taxon>Polyporales</taxon>
        <taxon>Fomitopsis</taxon>
    </lineage>
</organism>
<evidence type="ECO:0000313" key="3">
    <source>
        <dbReference type="Proteomes" id="UP000015241"/>
    </source>
</evidence>
<accession>S8DQ09</accession>
<proteinExistence type="predicted"/>